<evidence type="ECO:0000313" key="1">
    <source>
        <dbReference type="EMBL" id="GEN76725.1"/>
    </source>
</evidence>
<proteinExistence type="predicted"/>
<dbReference type="PANTHER" id="PTHR37816">
    <property type="entry name" value="YALI0E33011P"/>
    <property type="match status" value="1"/>
</dbReference>
<sequence length="180" mass="20904">MIFLNDLGKKICIIGPSSVGKSTLAKALAEKLQVSICHLDQIAHVPGTNWQPRDEELFRKDHDRFIAENSGWIIEGNYSFLMKERFLNATAVIWLDFNVRGSVLRYLLRTWKGSASRPGNLPGATGQFSWSLVKYIIFKAPKNRVKYREFIAETKVPLLYLSSFNELKKYFRFWQLEREN</sequence>
<keyword evidence="2" id="KW-1185">Reference proteome</keyword>
<dbReference type="Gene3D" id="3.40.50.300">
    <property type="entry name" value="P-loop containing nucleotide triphosphate hydrolases"/>
    <property type="match status" value="1"/>
</dbReference>
<dbReference type="Proteomes" id="UP000321863">
    <property type="component" value="Unassembled WGS sequence"/>
</dbReference>
<evidence type="ECO:0008006" key="3">
    <source>
        <dbReference type="Google" id="ProtNLM"/>
    </source>
</evidence>
<dbReference type="InterPro" id="IPR027417">
    <property type="entry name" value="P-loop_NTPase"/>
</dbReference>
<dbReference type="InterPro" id="IPR052922">
    <property type="entry name" value="Cytidylate_Kinase-2"/>
</dbReference>
<organism evidence="1 2">
    <name type="scientific">Chryseobacterium hagamense</name>
    <dbReference type="NCBI Taxonomy" id="395935"/>
    <lineage>
        <taxon>Bacteria</taxon>
        <taxon>Pseudomonadati</taxon>
        <taxon>Bacteroidota</taxon>
        <taxon>Flavobacteriia</taxon>
        <taxon>Flavobacteriales</taxon>
        <taxon>Weeksellaceae</taxon>
        <taxon>Chryseobacterium group</taxon>
        <taxon>Chryseobacterium</taxon>
    </lineage>
</organism>
<dbReference type="AlphaFoldDB" id="A0A511YNG0"/>
<dbReference type="PANTHER" id="PTHR37816:SF3">
    <property type="entry name" value="MODULATES DNA TOPOLOGY"/>
    <property type="match status" value="1"/>
</dbReference>
<dbReference type="RefSeq" id="WP_146941793.1">
    <property type="nucleotide sequence ID" value="NZ_BJYJ01000013.1"/>
</dbReference>
<dbReference type="EMBL" id="BJYJ01000013">
    <property type="protein sequence ID" value="GEN76725.1"/>
    <property type="molecule type" value="Genomic_DNA"/>
</dbReference>
<accession>A0A511YNG0</accession>
<protein>
    <recommendedName>
        <fullName evidence="3">ATPase AAA</fullName>
    </recommendedName>
</protein>
<comment type="caution">
    <text evidence="1">The sequence shown here is derived from an EMBL/GenBank/DDBJ whole genome shotgun (WGS) entry which is preliminary data.</text>
</comment>
<reference evidence="1 2" key="1">
    <citation type="submission" date="2019-07" db="EMBL/GenBank/DDBJ databases">
        <title>Whole genome shotgun sequence of Chryseobacterium hagamense NBRC 105253.</title>
        <authorList>
            <person name="Hosoyama A."/>
            <person name="Uohara A."/>
            <person name="Ohji S."/>
            <person name="Ichikawa N."/>
        </authorList>
    </citation>
    <scope>NUCLEOTIDE SEQUENCE [LARGE SCALE GENOMIC DNA]</scope>
    <source>
        <strain evidence="1 2">NBRC 105253</strain>
    </source>
</reference>
<dbReference type="OrthoDB" id="1201990at2"/>
<gene>
    <name evidence="1" type="ORF">CHA01nite_24650</name>
</gene>
<dbReference type="SUPFAM" id="SSF52540">
    <property type="entry name" value="P-loop containing nucleoside triphosphate hydrolases"/>
    <property type="match status" value="1"/>
</dbReference>
<name>A0A511YNG0_9FLAO</name>
<evidence type="ECO:0000313" key="2">
    <source>
        <dbReference type="Proteomes" id="UP000321863"/>
    </source>
</evidence>